<evidence type="ECO:0000313" key="1">
    <source>
        <dbReference type="EMBL" id="KAF4650629.1"/>
    </source>
</evidence>
<sequence length="191" mass="22379">FLGSGNLMEFGRTLEKEEGGEDLHAEVKEVIRIQERLRELSGPAFNDPCLVHDPIDLISLQTIWTEDSEGRREPSDEIKYLFSYVEEGRFIRGFSCESLQQFIRQPRPLLHPVSRKVIPDEVIKRADRFINFLISKWLMTPSKKRDLAWIPVRRLTELDIRNLSLEVFQVMAHQSVVVDENIFLKMNKEQL</sequence>
<keyword evidence="2" id="KW-1185">Reference proteome</keyword>
<evidence type="ECO:0000313" key="2">
    <source>
        <dbReference type="Proteomes" id="UP000591131"/>
    </source>
</evidence>
<feature type="non-terminal residue" evidence="1">
    <location>
        <position position="1"/>
    </location>
</feature>
<protein>
    <submittedName>
        <fullName evidence="1">Uncharacterized protein</fullName>
    </submittedName>
</protein>
<dbReference type="OrthoDB" id="431278at2759"/>
<comment type="caution">
    <text evidence="1">The sequence shown here is derived from an EMBL/GenBank/DDBJ whole genome shotgun (WGS) entry which is preliminary data.</text>
</comment>
<dbReference type="EMBL" id="JAAPAO010001215">
    <property type="protein sequence ID" value="KAF4650629.1"/>
    <property type="molecule type" value="Genomic_DNA"/>
</dbReference>
<gene>
    <name evidence="1" type="ORF">FOL47_001006</name>
</gene>
<dbReference type="AlphaFoldDB" id="A0A7J6KVK1"/>
<reference evidence="1 2" key="1">
    <citation type="submission" date="2020-04" db="EMBL/GenBank/DDBJ databases">
        <title>Perkinsus chesapeaki whole genome sequence.</title>
        <authorList>
            <person name="Bogema D.R."/>
        </authorList>
    </citation>
    <scope>NUCLEOTIDE SEQUENCE [LARGE SCALE GENOMIC DNA]</scope>
    <source>
        <strain evidence="1">ATCC PRA-425</strain>
    </source>
</reference>
<feature type="non-terminal residue" evidence="1">
    <location>
        <position position="191"/>
    </location>
</feature>
<accession>A0A7J6KVK1</accession>
<proteinExistence type="predicted"/>
<dbReference type="Proteomes" id="UP000591131">
    <property type="component" value="Unassembled WGS sequence"/>
</dbReference>
<organism evidence="1 2">
    <name type="scientific">Perkinsus chesapeaki</name>
    <name type="common">Clam parasite</name>
    <name type="synonym">Perkinsus andrewsi</name>
    <dbReference type="NCBI Taxonomy" id="330153"/>
    <lineage>
        <taxon>Eukaryota</taxon>
        <taxon>Sar</taxon>
        <taxon>Alveolata</taxon>
        <taxon>Perkinsozoa</taxon>
        <taxon>Perkinsea</taxon>
        <taxon>Perkinsida</taxon>
        <taxon>Perkinsidae</taxon>
        <taxon>Perkinsus</taxon>
    </lineage>
</organism>
<name>A0A7J6KVK1_PERCH</name>